<gene>
    <name evidence="2" type="ORF">VB854_24840</name>
</gene>
<protein>
    <submittedName>
        <fullName evidence="2">Uncharacterized protein</fullName>
    </submittedName>
</protein>
<name>A0ABU5U5H4_9CYAN</name>
<dbReference type="Proteomes" id="UP001301728">
    <property type="component" value="Unassembled WGS sequence"/>
</dbReference>
<evidence type="ECO:0000313" key="2">
    <source>
        <dbReference type="EMBL" id="MEA5522171.1"/>
    </source>
</evidence>
<organism evidence="2 3">
    <name type="scientific">Limnoraphis robusta CCNP1315</name>
    <dbReference type="NCBI Taxonomy" id="3110306"/>
    <lineage>
        <taxon>Bacteria</taxon>
        <taxon>Bacillati</taxon>
        <taxon>Cyanobacteriota</taxon>
        <taxon>Cyanophyceae</taxon>
        <taxon>Oscillatoriophycideae</taxon>
        <taxon>Oscillatoriales</taxon>
        <taxon>Sirenicapillariaceae</taxon>
        <taxon>Limnoraphis</taxon>
    </lineage>
</organism>
<feature type="region of interest" description="Disordered" evidence="1">
    <location>
        <begin position="56"/>
        <end position="77"/>
    </location>
</feature>
<dbReference type="EMBL" id="JAYGHT010000149">
    <property type="protein sequence ID" value="MEA5522171.1"/>
    <property type="molecule type" value="Genomic_DNA"/>
</dbReference>
<comment type="caution">
    <text evidence="2">The sequence shown here is derived from an EMBL/GenBank/DDBJ whole genome shotgun (WGS) entry which is preliminary data.</text>
</comment>
<accession>A0ABU5U5H4</accession>
<dbReference type="RefSeq" id="WP_323225252.1">
    <property type="nucleotide sequence ID" value="NZ_JAYGHT010000149.1"/>
</dbReference>
<proteinExistence type="predicted"/>
<sequence>MGCFIRRLTTAATLVLGVQLVMLEVAHARYESEPRSNNFQVCETTSSPLESVICPLQEGNTDGGMPDTGKDSNGGGR</sequence>
<keyword evidence="3" id="KW-1185">Reference proteome</keyword>
<reference evidence="2 3" key="1">
    <citation type="submission" date="2023-12" db="EMBL/GenBank/DDBJ databases">
        <title>Baltic Sea Cyanobacteria.</title>
        <authorList>
            <person name="Delbaje E."/>
            <person name="Fewer D.P."/>
            <person name="Shishido T.K."/>
        </authorList>
    </citation>
    <scope>NUCLEOTIDE SEQUENCE [LARGE SCALE GENOMIC DNA]</scope>
    <source>
        <strain evidence="2 3">CCNP 1315</strain>
    </source>
</reference>
<evidence type="ECO:0000313" key="3">
    <source>
        <dbReference type="Proteomes" id="UP001301728"/>
    </source>
</evidence>
<evidence type="ECO:0000256" key="1">
    <source>
        <dbReference type="SAM" id="MobiDB-lite"/>
    </source>
</evidence>